<dbReference type="AlphaFoldDB" id="A0A7J6SH54"/>
<name>A0A7J6SH54_PEROL</name>
<organism evidence="1 2">
    <name type="scientific">Perkinsus olseni</name>
    <name type="common">Perkinsus atlanticus</name>
    <dbReference type="NCBI Taxonomy" id="32597"/>
    <lineage>
        <taxon>Eukaryota</taxon>
        <taxon>Sar</taxon>
        <taxon>Alveolata</taxon>
        <taxon>Perkinsozoa</taxon>
        <taxon>Perkinsea</taxon>
        <taxon>Perkinsida</taxon>
        <taxon>Perkinsidae</taxon>
        <taxon>Perkinsus</taxon>
    </lineage>
</organism>
<evidence type="ECO:0000313" key="2">
    <source>
        <dbReference type="Proteomes" id="UP000553632"/>
    </source>
</evidence>
<gene>
    <name evidence="1" type="ORF">FOZ63_023709</name>
</gene>
<dbReference type="EMBL" id="JABANO010018156">
    <property type="protein sequence ID" value="KAF4732294.1"/>
    <property type="molecule type" value="Genomic_DNA"/>
</dbReference>
<evidence type="ECO:0000313" key="1">
    <source>
        <dbReference type="EMBL" id="KAF4732294.1"/>
    </source>
</evidence>
<reference evidence="1 2" key="1">
    <citation type="submission" date="2020-04" db="EMBL/GenBank/DDBJ databases">
        <title>Perkinsus olseni comparative genomics.</title>
        <authorList>
            <person name="Bogema D.R."/>
        </authorList>
    </citation>
    <scope>NUCLEOTIDE SEQUENCE [LARGE SCALE GENOMIC DNA]</scope>
    <source>
        <strain evidence="1 2">ATCC PRA-207</strain>
    </source>
</reference>
<dbReference type="Proteomes" id="UP000553632">
    <property type="component" value="Unassembled WGS sequence"/>
</dbReference>
<protein>
    <submittedName>
        <fullName evidence="1">Uncharacterized protein</fullName>
    </submittedName>
</protein>
<sequence length="289" mass="31879">MASLTFRNALSRALVLGAIIHYATGHSWMFYLEGDIEDGYPRMGISGPDDDYFTRYICPLRSLEECFLEPKHEIMLDQSSLRPCRVSGSPGAPNVEEIAAVTAGKALRIYWKNNGHTHGESDGTCVQVRIAPYSADPDWSDFKILELCLPYHAHHETSAIVVIPETYSGKYVIHWMWKFGPFYFATCADIAVTNANAVGSVVMETTARPVTKQSAPAPAKAPASAGAQNVVELYKQHGCAGLANPGEFCYEYYGTYCKVSAGADYCGRHICHKSDHSELGPCRRLRREG</sequence>
<proteinExistence type="predicted"/>
<accession>A0A7J6SH54</accession>
<comment type="caution">
    <text evidence="1">The sequence shown here is derived from an EMBL/GenBank/DDBJ whole genome shotgun (WGS) entry which is preliminary data.</text>
</comment>
<dbReference type="OMA" id="GRHICHK"/>
<keyword evidence="2" id="KW-1185">Reference proteome</keyword>